<feature type="compositionally biased region" description="Polar residues" evidence="2">
    <location>
        <begin position="63"/>
        <end position="82"/>
    </location>
</feature>
<keyword evidence="6" id="KW-1185">Reference proteome</keyword>
<evidence type="ECO:0000259" key="3">
    <source>
        <dbReference type="Pfam" id="PF17100"/>
    </source>
</evidence>
<organism evidence="5 6">
    <name type="scientific">Cudoniella acicularis</name>
    <dbReference type="NCBI Taxonomy" id="354080"/>
    <lineage>
        <taxon>Eukaryota</taxon>
        <taxon>Fungi</taxon>
        <taxon>Dikarya</taxon>
        <taxon>Ascomycota</taxon>
        <taxon>Pezizomycotina</taxon>
        <taxon>Leotiomycetes</taxon>
        <taxon>Helotiales</taxon>
        <taxon>Tricladiaceae</taxon>
        <taxon>Cudoniella</taxon>
    </lineage>
</organism>
<evidence type="ECO:0008006" key="7">
    <source>
        <dbReference type="Google" id="ProtNLM"/>
    </source>
</evidence>
<evidence type="ECO:0000256" key="1">
    <source>
        <dbReference type="ARBA" id="ARBA00022737"/>
    </source>
</evidence>
<evidence type="ECO:0000256" key="2">
    <source>
        <dbReference type="SAM" id="MobiDB-lite"/>
    </source>
</evidence>
<feature type="region of interest" description="Disordered" evidence="2">
    <location>
        <begin position="1"/>
        <end position="82"/>
    </location>
</feature>
<keyword evidence="1" id="KW-0677">Repeat</keyword>
<evidence type="ECO:0000259" key="4">
    <source>
        <dbReference type="Pfam" id="PF24883"/>
    </source>
</evidence>
<dbReference type="PANTHER" id="PTHR10039:SF16">
    <property type="entry name" value="GPI INOSITOL-DEACYLASE"/>
    <property type="match status" value="1"/>
</dbReference>
<dbReference type="AlphaFoldDB" id="A0A8H4RHI7"/>
<dbReference type="Pfam" id="PF17100">
    <property type="entry name" value="NACHT_N"/>
    <property type="match status" value="1"/>
</dbReference>
<dbReference type="Proteomes" id="UP000566819">
    <property type="component" value="Unassembled WGS sequence"/>
</dbReference>
<accession>A0A8H4RHI7</accession>
<dbReference type="InterPro" id="IPR031359">
    <property type="entry name" value="NACHT_N"/>
</dbReference>
<reference evidence="5 6" key="1">
    <citation type="submission" date="2020-03" db="EMBL/GenBank/DDBJ databases">
        <title>Draft Genome Sequence of Cudoniella acicularis.</title>
        <authorList>
            <person name="Buettner E."/>
            <person name="Kellner H."/>
        </authorList>
    </citation>
    <scope>NUCLEOTIDE SEQUENCE [LARGE SCALE GENOMIC DNA]</scope>
    <source>
        <strain evidence="5 6">DSM 108380</strain>
    </source>
</reference>
<feature type="domain" description="Nephrocystin 3-like N-terminal" evidence="4">
    <location>
        <begin position="417"/>
        <end position="526"/>
    </location>
</feature>
<proteinExistence type="predicted"/>
<gene>
    <name evidence="5" type="ORF">G7Y89_g7913</name>
</gene>
<dbReference type="Pfam" id="PF24883">
    <property type="entry name" value="NPHP3_N"/>
    <property type="match status" value="1"/>
</dbReference>
<dbReference type="OrthoDB" id="4772757at2759"/>
<comment type="caution">
    <text evidence="5">The sequence shown here is derived from an EMBL/GenBank/DDBJ whole genome shotgun (WGS) entry which is preliminary data.</text>
</comment>
<name>A0A8H4RHI7_9HELO</name>
<dbReference type="InterPro" id="IPR056884">
    <property type="entry name" value="NPHP3-like_N"/>
</dbReference>
<sequence>MTDPGPGKAAAIDASKPKSRWREKLGIRPRSRNRPSNPSQVADQGASSSSSSVNALPLAHGQAPTQTPLLPESASNDPGNGLQAVNSINELWNDAYDDLQTKEPKLIKEYGIVLSKQAQIAKTFTVEQSASKIERSQQITNLLKAKLEEVDQSTWRLRFSDTKVPVKDLMKPVVNTLTLAKDYIGDAVSANPYASLAWTGISLLLPLLLNPSDQAKSLAEGLEYISGLIVQSSMREELYRRRYESDSGQNLVDFQNSHTAYKDSLKELYVRILGFEITSICYYSKHTAFRLGMDIVKWNSWDSLLANIQSKEKAFSEINKVWKDKKYDEECEALSSRLQSIVVDVSGLLRAIENAQKDSQRTMLLDWLSSVDSSKNYNSARSRHADKTGDWLMQKDETFKNWKNSSNSLLWLHGKGSFYYSFNDKLDPDPDTMCCSLIKQLCCRRPNTPRALQNLGPIKERGERPDTESLVDTLIATAHGFSQVFLVIDALDECPLESGHREQLLELLRQIHGAQSENLHIFLTSRKESDIDAAISRLLKLETCFAIDLSVRRDDVNRDIGIYVDKTLAAPKYDFWPSEIKSKAKKSLVDKADGMFQYVVCQFEELAKLGSPGAIFEALEALPKGLDATYDRMLTSIDPNFRKKVFHALNWLAFSLRPLSPEELADVFILDHEQPVPFDESQKLFEPKVVLKYLSGLVILGSENRWGKKRTEIRLAHFSIKEYLVSGRIRDGPASKFYIAETSAHLNISASCLALHLQISETKLVTENKDFPIIWEYAALEWIGHLEKVERSSWSELIIGCAIKALTPAEPIILLLQYITPVLVVLFNL</sequence>
<dbReference type="PANTHER" id="PTHR10039">
    <property type="entry name" value="AMELOGENIN"/>
    <property type="match status" value="1"/>
</dbReference>
<evidence type="ECO:0000313" key="6">
    <source>
        <dbReference type="Proteomes" id="UP000566819"/>
    </source>
</evidence>
<dbReference type="EMBL" id="JAAMPI010000573">
    <property type="protein sequence ID" value="KAF4630229.1"/>
    <property type="molecule type" value="Genomic_DNA"/>
</dbReference>
<evidence type="ECO:0000313" key="5">
    <source>
        <dbReference type="EMBL" id="KAF4630229.1"/>
    </source>
</evidence>
<feature type="domain" description="NWD NACHT-NTPase N-terminal" evidence="3">
    <location>
        <begin position="90"/>
        <end position="316"/>
    </location>
</feature>
<protein>
    <recommendedName>
        <fullName evidence="7">NWD NACHT-NTPase N-terminal domain-containing protein</fullName>
    </recommendedName>
</protein>